<accession>A0AAJ0GV04</accession>
<dbReference type="EMBL" id="JAUDZG010000003">
    <property type="protein sequence ID" value="KAK3306579.1"/>
    <property type="molecule type" value="Genomic_DNA"/>
</dbReference>
<evidence type="ECO:0000256" key="2">
    <source>
        <dbReference type="ARBA" id="ARBA00022833"/>
    </source>
</evidence>
<evidence type="ECO:0000256" key="5">
    <source>
        <dbReference type="ARBA" id="ARBA00023163"/>
    </source>
</evidence>
<reference evidence="8" key="2">
    <citation type="submission" date="2023-06" db="EMBL/GenBank/DDBJ databases">
        <authorList>
            <consortium name="Lawrence Berkeley National Laboratory"/>
            <person name="Mondo S.J."/>
            <person name="Hensen N."/>
            <person name="Bonometti L."/>
            <person name="Westerberg I."/>
            <person name="Brannstrom I.O."/>
            <person name="Guillou S."/>
            <person name="Cros-Aarteil S."/>
            <person name="Calhoun S."/>
            <person name="Haridas S."/>
            <person name="Kuo A."/>
            <person name="Pangilinan J."/>
            <person name="Riley R."/>
            <person name="Labutti K."/>
            <person name="Andreopoulos B."/>
            <person name="Lipzen A."/>
            <person name="Chen C."/>
            <person name="Yanf M."/>
            <person name="Daum C."/>
            <person name="Ng V."/>
            <person name="Clum A."/>
            <person name="Steindorff A."/>
            <person name="Ohm R."/>
            <person name="Martin F."/>
            <person name="Silar P."/>
            <person name="Natvig D."/>
            <person name="Lalanne C."/>
            <person name="Gautier V."/>
            <person name="Ament-Velasquez S.L."/>
            <person name="Kruys A."/>
            <person name="Hutchinson M.I."/>
            <person name="Powell A.J."/>
            <person name="Barry K."/>
            <person name="Miller A.N."/>
            <person name="Grigoriev I.V."/>
            <person name="Debuchy R."/>
            <person name="Gladieux P."/>
            <person name="Thoren M.H."/>
            <person name="Johannesson H."/>
        </authorList>
    </citation>
    <scope>NUCLEOTIDE SEQUENCE</scope>
    <source>
        <strain evidence="8">CBS 333.67</strain>
    </source>
</reference>
<evidence type="ECO:0000256" key="6">
    <source>
        <dbReference type="ARBA" id="ARBA00023242"/>
    </source>
</evidence>
<evidence type="ECO:0000313" key="8">
    <source>
        <dbReference type="EMBL" id="KAK3306579.1"/>
    </source>
</evidence>
<keyword evidence="4" id="KW-0238">DNA-binding</keyword>
<evidence type="ECO:0000256" key="7">
    <source>
        <dbReference type="SAM" id="MobiDB-lite"/>
    </source>
</evidence>
<keyword evidence="5" id="KW-0804">Transcription</keyword>
<keyword evidence="1" id="KW-0479">Metal-binding</keyword>
<dbReference type="GO" id="GO:0003677">
    <property type="term" value="F:DNA binding"/>
    <property type="evidence" value="ECO:0007669"/>
    <property type="project" value="UniProtKB-KW"/>
</dbReference>
<evidence type="ECO:0000256" key="3">
    <source>
        <dbReference type="ARBA" id="ARBA00023015"/>
    </source>
</evidence>
<dbReference type="PANTHER" id="PTHR36206">
    <property type="entry name" value="ASPERCRYPTIN BIOSYNTHESIS CLUSTER-SPECIFIC TRANSCRIPTION REGULATOR ATNN-RELATED"/>
    <property type="match status" value="1"/>
</dbReference>
<dbReference type="GO" id="GO:0046872">
    <property type="term" value="F:metal ion binding"/>
    <property type="evidence" value="ECO:0007669"/>
    <property type="project" value="UniProtKB-KW"/>
</dbReference>
<dbReference type="AlphaFoldDB" id="A0AAJ0GV04"/>
<name>A0AAJ0GV04_9PEZI</name>
<comment type="caution">
    <text evidence="8">The sequence shown here is derived from an EMBL/GenBank/DDBJ whole genome shotgun (WGS) entry which is preliminary data.</text>
</comment>
<feature type="compositionally biased region" description="Low complexity" evidence="7">
    <location>
        <begin position="355"/>
        <end position="365"/>
    </location>
</feature>
<reference evidence="8" key="1">
    <citation type="journal article" date="2023" name="Mol. Phylogenet. Evol.">
        <title>Genome-scale phylogeny and comparative genomics of the fungal order Sordariales.</title>
        <authorList>
            <person name="Hensen N."/>
            <person name="Bonometti L."/>
            <person name="Westerberg I."/>
            <person name="Brannstrom I.O."/>
            <person name="Guillou S."/>
            <person name="Cros-Aarteil S."/>
            <person name="Calhoun S."/>
            <person name="Haridas S."/>
            <person name="Kuo A."/>
            <person name="Mondo S."/>
            <person name="Pangilinan J."/>
            <person name="Riley R."/>
            <person name="LaButti K."/>
            <person name="Andreopoulos B."/>
            <person name="Lipzen A."/>
            <person name="Chen C."/>
            <person name="Yan M."/>
            <person name="Daum C."/>
            <person name="Ng V."/>
            <person name="Clum A."/>
            <person name="Steindorff A."/>
            <person name="Ohm R.A."/>
            <person name="Martin F."/>
            <person name="Silar P."/>
            <person name="Natvig D.O."/>
            <person name="Lalanne C."/>
            <person name="Gautier V."/>
            <person name="Ament-Velasquez S.L."/>
            <person name="Kruys A."/>
            <person name="Hutchinson M.I."/>
            <person name="Powell A.J."/>
            <person name="Barry K."/>
            <person name="Miller A.N."/>
            <person name="Grigoriev I.V."/>
            <person name="Debuchy R."/>
            <person name="Gladieux P."/>
            <person name="Hiltunen Thoren M."/>
            <person name="Johannesson H."/>
        </authorList>
    </citation>
    <scope>NUCLEOTIDE SEQUENCE</scope>
    <source>
        <strain evidence="8">CBS 333.67</strain>
    </source>
</reference>
<protein>
    <recommendedName>
        <fullName evidence="10">Transcription factor domain-containing protein</fullName>
    </recommendedName>
</protein>
<dbReference type="RefSeq" id="XP_062722359.1">
    <property type="nucleotide sequence ID" value="XM_062868986.1"/>
</dbReference>
<dbReference type="GeneID" id="87887815"/>
<evidence type="ECO:0000313" key="9">
    <source>
        <dbReference type="Proteomes" id="UP001273166"/>
    </source>
</evidence>
<dbReference type="Proteomes" id="UP001273166">
    <property type="component" value="Unassembled WGS sequence"/>
</dbReference>
<evidence type="ECO:0000256" key="1">
    <source>
        <dbReference type="ARBA" id="ARBA00022723"/>
    </source>
</evidence>
<feature type="region of interest" description="Disordered" evidence="7">
    <location>
        <begin position="345"/>
        <end position="376"/>
    </location>
</feature>
<sequence length="569" mass="61953">MRRLEASIEGTETEKRLFARFRAATAEGVAPHLCHFSAFWRRLTPATGCQDEAVKRAVVALAAAYQLFRHPHEASIDGLGRGDLEVFMIQQYNRSIEQLQSHAGSSASESIRVTLVCCLAFISLETLRGNHSVAVTHLINGLRILQSLSDPAFDCLADGSVFVWRPAGETLHMPDIVQLFAQLEVSVCFFAHGIQPVVSERGYRMRRFDDGMGNAPFADVANARSVLSCFRHDAMARLHEIAAVGAAGDEALGAFWSDPMQQRQQSCMAARSARIGALVADFLSPARFGNPDPTTAELFGLHLDLLYFRCAQFLLSKVTTSTNTRSTTTTTYSSSNDLIPPTFDPLSATTFEPYQPQQHHQQQQSQPPPNDDPDFTLLPSILHLASRLSASPITQISIPFTTTTTTTMTTTRTLTTINELHNHLLGPLYLVATHTPDAGVRSAATRLLAETIIISYCCCCCCQKQRQYHERCCSTTGTEHAQGRKRRVLAVVEETIQKEKAAAAATATGRNGGTWLSSSIMSAEVPARALVGVGCLPLLWDALLGLGDAAEGGGCWVGEGKESTERTRG</sequence>
<keyword evidence="3" id="KW-0805">Transcription regulation</keyword>
<keyword evidence="6" id="KW-0539">Nucleus</keyword>
<proteinExistence type="predicted"/>
<keyword evidence="9" id="KW-1185">Reference proteome</keyword>
<dbReference type="InterPro" id="IPR052360">
    <property type="entry name" value="Transcr_Regulatory_Proteins"/>
</dbReference>
<gene>
    <name evidence="8" type="ORF">B0T15DRAFT_527607</name>
</gene>
<evidence type="ECO:0000256" key="4">
    <source>
        <dbReference type="ARBA" id="ARBA00023125"/>
    </source>
</evidence>
<dbReference type="PANTHER" id="PTHR36206:SF12">
    <property type="entry name" value="ASPERCRYPTIN BIOSYNTHESIS CLUSTER-SPECIFIC TRANSCRIPTION REGULATOR ATNN-RELATED"/>
    <property type="match status" value="1"/>
</dbReference>
<evidence type="ECO:0008006" key="10">
    <source>
        <dbReference type="Google" id="ProtNLM"/>
    </source>
</evidence>
<keyword evidence="2" id="KW-0862">Zinc</keyword>
<organism evidence="8 9">
    <name type="scientific">Chaetomium strumarium</name>
    <dbReference type="NCBI Taxonomy" id="1170767"/>
    <lineage>
        <taxon>Eukaryota</taxon>
        <taxon>Fungi</taxon>
        <taxon>Dikarya</taxon>
        <taxon>Ascomycota</taxon>
        <taxon>Pezizomycotina</taxon>
        <taxon>Sordariomycetes</taxon>
        <taxon>Sordariomycetidae</taxon>
        <taxon>Sordariales</taxon>
        <taxon>Chaetomiaceae</taxon>
        <taxon>Chaetomium</taxon>
    </lineage>
</organism>